<comment type="subunit">
    <text evidence="1">Forms a complex composed of PxpA, PxpB and PxpC.</text>
</comment>
<dbReference type="OrthoDB" id="9773478at2"/>
<keyword evidence="1" id="KW-0067">ATP-binding</keyword>
<comment type="function">
    <text evidence="1">Catalyzes the cleavage of 5-oxoproline to form L-glutamate coupled to the hydrolysis of ATP to ADP and inorganic phosphate.</text>
</comment>
<dbReference type="PANTHER" id="PTHR30292">
    <property type="entry name" value="UNCHARACTERIZED PROTEIN YBGL-RELATED"/>
    <property type="match status" value="1"/>
</dbReference>
<dbReference type="InterPro" id="IPR011330">
    <property type="entry name" value="Glyco_hydro/deAcase_b/a-brl"/>
</dbReference>
<dbReference type="SUPFAM" id="SSF88713">
    <property type="entry name" value="Glycoside hydrolase/deacetylase"/>
    <property type="match status" value="1"/>
</dbReference>
<dbReference type="HAMAP" id="MF_00691">
    <property type="entry name" value="PxpA"/>
    <property type="match status" value="1"/>
</dbReference>
<dbReference type="Gene3D" id="3.20.20.370">
    <property type="entry name" value="Glycoside hydrolase/deacetylase"/>
    <property type="match status" value="1"/>
</dbReference>
<comment type="caution">
    <text evidence="2">The sequence shown here is derived from an EMBL/GenBank/DDBJ whole genome shotgun (WGS) entry which is preliminary data.</text>
</comment>
<name>A0A1S2LNF3_9BACI</name>
<dbReference type="NCBIfam" id="NF003816">
    <property type="entry name" value="PRK05406.1-5"/>
    <property type="match status" value="1"/>
</dbReference>
<evidence type="ECO:0000256" key="1">
    <source>
        <dbReference type="HAMAP-Rule" id="MF_00691"/>
    </source>
</evidence>
<reference evidence="2 3" key="1">
    <citation type="submission" date="2016-10" db="EMBL/GenBank/DDBJ databases">
        <title>Draft genome sequences of four alkaliphilic bacteria belonging to the Anaerobacillus genus.</title>
        <authorList>
            <person name="Bassil N.M."/>
            <person name="Lloyd J.R."/>
        </authorList>
    </citation>
    <scope>NUCLEOTIDE SEQUENCE [LARGE SCALE GENOMIC DNA]</scope>
    <source>
        <strain evidence="2 3">DSM 15340</strain>
    </source>
</reference>
<comment type="catalytic activity">
    <reaction evidence="1">
        <text>5-oxo-L-proline + ATP + 2 H2O = L-glutamate + ADP + phosphate + H(+)</text>
        <dbReference type="Rhea" id="RHEA:10348"/>
        <dbReference type="ChEBI" id="CHEBI:15377"/>
        <dbReference type="ChEBI" id="CHEBI:15378"/>
        <dbReference type="ChEBI" id="CHEBI:29985"/>
        <dbReference type="ChEBI" id="CHEBI:30616"/>
        <dbReference type="ChEBI" id="CHEBI:43474"/>
        <dbReference type="ChEBI" id="CHEBI:58402"/>
        <dbReference type="ChEBI" id="CHEBI:456216"/>
        <dbReference type="EC" id="3.5.2.9"/>
    </reaction>
</comment>
<evidence type="ECO:0000313" key="2">
    <source>
        <dbReference type="EMBL" id="OIJ14052.1"/>
    </source>
</evidence>
<dbReference type="GO" id="GO:0017168">
    <property type="term" value="F:5-oxoprolinase (ATP-hydrolyzing) activity"/>
    <property type="evidence" value="ECO:0007669"/>
    <property type="project" value="UniProtKB-UniRule"/>
</dbReference>
<dbReference type="NCBIfam" id="NF003814">
    <property type="entry name" value="PRK05406.1-3"/>
    <property type="match status" value="1"/>
</dbReference>
<dbReference type="Pfam" id="PF03746">
    <property type="entry name" value="LamB_YcsF"/>
    <property type="match status" value="1"/>
</dbReference>
<keyword evidence="1" id="KW-0378">Hydrolase</keyword>
<dbReference type="EC" id="3.5.2.9" evidence="1"/>
<sequence>MLTVDLNCDLGESFGHYKLGQDEQVLDLITSANIACGYHAGDHNVMSNTVQLAVEKNVAIGAHPGFNDLFGFGRRNIDTSPRDIYNSVVYQVNALSGFCKIHRVNMQHVKPHGALFNIASVKKEVAEAIAEAVYDTNPSLILYGLSGSELIVAGEKIGLNVANEVFADRTYQPNGTLTSRKDPNAMIKDVDEAIERVTQIVSKGETTAVDGTIIPLKADTVCIHGDEPSALIFVQKLRLALLDEGVILQSVGNTRKS</sequence>
<dbReference type="RefSeq" id="WP_071312747.1">
    <property type="nucleotide sequence ID" value="NZ_MLQQ01000010.1"/>
</dbReference>
<dbReference type="GO" id="GO:0005975">
    <property type="term" value="P:carbohydrate metabolic process"/>
    <property type="evidence" value="ECO:0007669"/>
    <property type="project" value="InterPro"/>
</dbReference>
<dbReference type="PANTHER" id="PTHR30292:SF0">
    <property type="entry name" value="5-OXOPROLINASE SUBUNIT A"/>
    <property type="match status" value="1"/>
</dbReference>
<dbReference type="GO" id="GO:0005524">
    <property type="term" value="F:ATP binding"/>
    <property type="evidence" value="ECO:0007669"/>
    <property type="project" value="UniProtKB-UniRule"/>
</dbReference>
<comment type="similarity">
    <text evidence="1">Belongs to the LamB/PxpA family.</text>
</comment>
<keyword evidence="3" id="KW-1185">Reference proteome</keyword>
<gene>
    <name evidence="1" type="primary">pxpA</name>
    <name evidence="2" type="ORF">BKP35_07570</name>
</gene>
<dbReference type="EMBL" id="MLQQ01000010">
    <property type="protein sequence ID" value="OIJ14052.1"/>
    <property type="molecule type" value="Genomic_DNA"/>
</dbReference>
<dbReference type="AlphaFoldDB" id="A0A1S2LNF3"/>
<dbReference type="CDD" id="cd10787">
    <property type="entry name" value="LamB_YcsF_like"/>
    <property type="match status" value="1"/>
</dbReference>
<evidence type="ECO:0000313" key="3">
    <source>
        <dbReference type="Proteomes" id="UP000180098"/>
    </source>
</evidence>
<organism evidence="2 3">
    <name type="scientific">Anaerobacillus arseniciselenatis</name>
    <dbReference type="NCBI Taxonomy" id="85682"/>
    <lineage>
        <taxon>Bacteria</taxon>
        <taxon>Bacillati</taxon>
        <taxon>Bacillota</taxon>
        <taxon>Bacilli</taxon>
        <taxon>Bacillales</taxon>
        <taxon>Bacillaceae</taxon>
        <taxon>Anaerobacillus</taxon>
    </lineage>
</organism>
<proteinExistence type="inferred from homology"/>
<dbReference type="InterPro" id="IPR005501">
    <property type="entry name" value="LamB/YcsF/PxpA-like"/>
</dbReference>
<keyword evidence="1" id="KW-0547">Nucleotide-binding</keyword>
<protein>
    <recommendedName>
        <fullName evidence="1">5-oxoprolinase subunit A</fullName>
        <shortName evidence="1">5-OPase subunit A</shortName>
        <ecNumber evidence="1">3.5.2.9</ecNumber>
    </recommendedName>
    <alternativeName>
        <fullName evidence="1">5-oxoprolinase (ATP-hydrolyzing) subunit A</fullName>
    </alternativeName>
</protein>
<dbReference type="Proteomes" id="UP000180098">
    <property type="component" value="Unassembled WGS sequence"/>
</dbReference>
<accession>A0A1S2LNF3</accession>